<dbReference type="Proteomes" id="UP000829362">
    <property type="component" value="Segment"/>
</dbReference>
<reference evidence="1" key="1">
    <citation type="submission" date="2021-11" db="EMBL/GenBank/DDBJ databases">
        <authorList>
            <person name="Rong C."/>
            <person name="Yang Y."/>
            <person name="Li S."/>
            <person name="Zhou K."/>
            <person name="Xu Y."/>
            <person name="Zhang R."/>
            <person name="Zhang Y."/>
        </authorList>
    </citation>
    <scope>NUCLEOTIDE SEQUENCE</scope>
</reference>
<sequence>MTVTTNDRGQQNMWAKEPTMYYHNYGQMTPNEAKERANGRWAMMGIVAGFISYALTGNLYFGVF</sequence>
<name>A0AC61TSL1_9CAUD</name>
<evidence type="ECO:0000313" key="2">
    <source>
        <dbReference type="Proteomes" id="UP000829362"/>
    </source>
</evidence>
<gene>
    <name evidence="1" type="ORF">SSZBM1_114</name>
</gene>
<accession>A0AC61TSL1</accession>
<proteinExistence type="predicted"/>
<protein>
    <submittedName>
        <fullName evidence="1">High light inducible protein</fullName>
    </submittedName>
</protein>
<organism evidence="1 2">
    <name type="scientific">Synechococcus phage S-SZBM1</name>
    <dbReference type="NCBI Taxonomy" id="2926475"/>
    <lineage>
        <taxon>Viruses</taxon>
        <taxon>Duplodnaviria</taxon>
        <taxon>Heunggongvirae</taxon>
        <taxon>Uroviricota</taxon>
        <taxon>Caudoviricetes</taxon>
        <taxon>Pantevenvirales</taxon>
        <taxon>Kyanoviridae</taxon>
        <taxon>Shenzhenivirus</taxon>
        <taxon>Shenzhenivirus sszbm1</taxon>
    </lineage>
</organism>
<keyword evidence="2" id="KW-1185">Reference proteome</keyword>
<evidence type="ECO:0000313" key="1">
    <source>
        <dbReference type="EMBL" id="UNH61231.1"/>
    </source>
</evidence>
<dbReference type="EMBL" id="OL473597">
    <property type="protein sequence ID" value="UNH61231.1"/>
    <property type="molecule type" value="Genomic_DNA"/>
</dbReference>